<name>A0A7G8BDU4_9BACT</name>
<evidence type="ECO:0000313" key="1">
    <source>
        <dbReference type="EMBL" id="QNI30714.1"/>
    </source>
</evidence>
<accession>A0A7G8BDU4</accession>
<dbReference type="Proteomes" id="UP000515312">
    <property type="component" value="Chromosome"/>
</dbReference>
<dbReference type="KEGG" id="adin:H7849_16465"/>
<dbReference type="RefSeq" id="WP_186740776.1">
    <property type="nucleotide sequence ID" value="NZ_CP060394.1"/>
</dbReference>
<dbReference type="EMBL" id="CP060394">
    <property type="protein sequence ID" value="QNI30714.1"/>
    <property type="molecule type" value="Genomic_DNA"/>
</dbReference>
<sequence>MSTSKAIFTALIAITVSTGRAVTHHPGPYVPLCSHITLTANYLAEAEPGKGPGFVFVIKNDTNKEIRLAEPVPSSAHWYAHVGTKWLWRASSGSGGSFVDADNEKGEVFAYQPKDPPQHPQYIAIAPHASHEWTETVHDHPAIAYRPSCAICNNPGEHEYRAVFAYAYVPHPQEHAEGLLACGLRSEPAVMPPLSTSHLAPK</sequence>
<organism evidence="1 2">
    <name type="scientific">Alloacidobacterium dinghuense</name>
    <dbReference type="NCBI Taxonomy" id="2763107"/>
    <lineage>
        <taxon>Bacteria</taxon>
        <taxon>Pseudomonadati</taxon>
        <taxon>Acidobacteriota</taxon>
        <taxon>Terriglobia</taxon>
        <taxon>Terriglobales</taxon>
        <taxon>Acidobacteriaceae</taxon>
        <taxon>Alloacidobacterium</taxon>
    </lineage>
</organism>
<keyword evidence="2" id="KW-1185">Reference proteome</keyword>
<dbReference type="AlphaFoldDB" id="A0A7G8BDU4"/>
<reference evidence="1 2" key="1">
    <citation type="submission" date="2020-08" db="EMBL/GenBank/DDBJ databases">
        <title>Edaphobacter telluris sp. nov. and Acidobacterium dinghuensis sp. nov., two acidobacteria isolated from forest soil.</title>
        <authorList>
            <person name="Fu J."/>
            <person name="Qiu L."/>
        </authorList>
    </citation>
    <scope>NUCLEOTIDE SEQUENCE [LARGE SCALE GENOMIC DNA]</scope>
    <source>
        <strain evidence="1">4Y35</strain>
    </source>
</reference>
<protein>
    <submittedName>
        <fullName evidence="1">Uncharacterized protein</fullName>
    </submittedName>
</protein>
<gene>
    <name evidence="1" type="ORF">H7849_16465</name>
</gene>
<evidence type="ECO:0000313" key="2">
    <source>
        <dbReference type="Proteomes" id="UP000515312"/>
    </source>
</evidence>
<proteinExistence type="predicted"/>